<feature type="compositionally biased region" description="Polar residues" evidence="1">
    <location>
        <begin position="224"/>
        <end position="233"/>
    </location>
</feature>
<name>A0A7S3K2T7_9STRA</name>
<reference evidence="2" key="1">
    <citation type="submission" date="2021-01" db="EMBL/GenBank/DDBJ databases">
        <authorList>
            <person name="Corre E."/>
            <person name="Pelletier E."/>
            <person name="Niang G."/>
            <person name="Scheremetjew M."/>
            <person name="Finn R."/>
            <person name="Kale V."/>
            <person name="Holt S."/>
            <person name="Cochrane G."/>
            <person name="Meng A."/>
            <person name="Brown T."/>
            <person name="Cohen L."/>
        </authorList>
    </citation>
    <scope>NUCLEOTIDE SEQUENCE</scope>
    <source>
        <strain evidence="2">CCMP1510</strain>
    </source>
</reference>
<proteinExistence type="predicted"/>
<accession>A0A7S3K2T7</accession>
<evidence type="ECO:0000256" key="1">
    <source>
        <dbReference type="SAM" id="MobiDB-lite"/>
    </source>
</evidence>
<evidence type="ECO:0000313" key="2">
    <source>
        <dbReference type="EMBL" id="CAE0371188.1"/>
    </source>
</evidence>
<dbReference type="AlphaFoldDB" id="A0A7S3K2T7"/>
<feature type="region of interest" description="Disordered" evidence="1">
    <location>
        <begin position="224"/>
        <end position="255"/>
    </location>
</feature>
<protein>
    <submittedName>
        <fullName evidence="2">Uncharacterized protein</fullName>
    </submittedName>
</protein>
<organism evidence="2">
    <name type="scientific">Aureoumbra lagunensis</name>
    <dbReference type="NCBI Taxonomy" id="44058"/>
    <lineage>
        <taxon>Eukaryota</taxon>
        <taxon>Sar</taxon>
        <taxon>Stramenopiles</taxon>
        <taxon>Ochrophyta</taxon>
        <taxon>Pelagophyceae</taxon>
        <taxon>Pelagomonadales</taxon>
        <taxon>Aureoumbra</taxon>
    </lineage>
</organism>
<dbReference type="EMBL" id="HBIJ01018106">
    <property type="protein sequence ID" value="CAE0371188.1"/>
    <property type="molecule type" value="Transcribed_RNA"/>
</dbReference>
<sequence>MSSSWWSTSKKVAKAEADWRAAETDWMDGLGNLRQSARRSRRIDALTESFSGFLIEYESEEESGSRIYNRRLPVAVPPFAALHGELRQMLNGEFVDSLTFQLVKVSRAALARDMRRIDSSRMQKAAEVTIQQRHTPPRVGITASGTESIRRRPSSRLVDRCERLDLRPNLRRQFSTGSIFYTIDDADNQSSILMPSRHETAATVTVAHINQLQEKTKPAVCFSTPKSNNTRTLMNGGDTRPKSLRRPSAAASAQVRRNVVSTNYDTLV</sequence>
<gene>
    <name evidence="2" type="ORF">ALAG00032_LOCUS11970</name>
</gene>